<dbReference type="InterPro" id="IPR030456">
    <property type="entry name" value="TF_fork_head_CS_2"/>
</dbReference>
<dbReference type="OrthoDB" id="5402974at2759"/>
<dbReference type="Gene3D" id="1.10.10.10">
    <property type="entry name" value="Winged helix-like DNA-binding domain superfamily/Winged helix DNA-binding domain"/>
    <property type="match status" value="1"/>
</dbReference>
<dbReference type="GO" id="GO:0009653">
    <property type="term" value="P:anatomical structure morphogenesis"/>
    <property type="evidence" value="ECO:0007669"/>
    <property type="project" value="TreeGrafter"/>
</dbReference>
<dbReference type="AlphaFoldDB" id="A0A7J7JTJ8"/>
<dbReference type="InterPro" id="IPR036388">
    <property type="entry name" value="WH-like_DNA-bd_sf"/>
</dbReference>
<evidence type="ECO:0000256" key="2">
    <source>
        <dbReference type="ARBA" id="ARBA00023015"/>
    </source>
</evidence>
<dbReference type="InterPro" id="IPR036390">
    <property type="entry name" value="WH_DNA-bd_sf"/>
</dbReference>
<dbReference type="PROSITE" id="PS50039">
    <property type="entry name" value="FORK_HEAD_3"/>
    <property type="match status" value="1"/>
</dbReference>
<keyword evidence="9" id="KW-1185">Reference proteome</keyword>
<dbReference type="SUPFAM" id="SSF46785">
    <property type="entry name" value="Winged helix' DNA-binding domain"/>
    <property type="match status" value="1"/>
</dbReference>
<dbReference type="PROSITE" id="PS00658">
    <property type="entry name" value="FORK_HEAD_2"/>
    <property type="match status" value="1"/>
</dbReference>
<evidence type="ECO:0000259" key="7">
    <source>
        <dbReference type="PROSITE" id="PS50039"/>
    </source>
</evidence>
<keyword evidence="4" id="KW-0804">Transcription</keyword>
<proteinExistence type="predicted"/>
<keyword evidence="5 6" id="KW-0539">Nucleus</keyword>
<organism evidence="8 9">
    <name type="scientific">Bugula neritina</name>
    <name type="common">Brown bryozoan</name>
    <name type="synonym">Sertularia neritina</name>
    <dbReference type="NCBI Taxonomy" id="10212"/>
    <lineage>
        <taxon>Eukaryota</taxon>
        <taxon>Metazoa</taxon>
        <taxon>Spiralia</taxon>
        <taxon>Lophotrochozoa</taxon>
        <taxon>Bryozoa</taxon>
        <taxon>Gymnolaemata</taxon>
        <taxon>Cheilostomatida</taxon>
        <taxon>Flustrina</taxon>
        <taxon>Buguloidea</taxon>
        <taxon>Bugulidae</taxon>
        <taxon>Bugula</taxon>
    </lineage>
</organism>
<reference evidence="8" key="1">
    <citation type="submission" date="2020-06" db="EMBL/GenBank/DDBJ databases">
        <title>Draft genome of Bugula neritina, a colonial animal packing powerful symbionts and potential medicines.</title>
        <authorList>
            <person name="Rayko M."/>
        </authorList>
    </citation>
    <scope>NUCLEOTIDE SEQUENCE [LARGE SCALE GENOMIC DNA]</scope>
    <source>
        <strain evidence="8">Kwan_BN1</strain>
    </source>
</reference>
<dbReference type="SMART" id="SM00339">
    <property type="entry name" value="FH"/>
    <property type="match status" value="1"/>
</dbReference>
<keyword evidence="2" id="KW-0805">Transcription regulation</keyword>
<evidence type="ECO:0000313" key="8">
    <source>
        <dbReference type="EMBL" id="KAF6028708.1"/>
    </source>
</evidence>
<feature type="domain" description="Fork-head" evidence="7">
    <location>
        <begin position="110"/>
        <end position="204"/>
    </location>
</feature>
<evidence type="ECO:0000256" key="4">
    <source>
        <dbReference type="ARBA" id="ARBA00023163"/>
    </source>
</evidence>
<dbReference type="GO" id="GO:0000981">
    <property type="term" value="F:DNA-binding transcription factor activity, RNA polymerase II-specific"/>
    <property type="evidence" value="ECO:0007669"/>
    <property type="project" value="TreeGrafter"/>
</dbReference>
<dbReference type="PANTHER" id="PTHR11829">
    <property type="entry name" value="FORKHEAD BOX PROTEIN"/>
    <property type="match status" value="1"/>
</dbReference>
<evidence type="ECO:0000313" key="9">
    <source>
        <dbReference type="Proteomes" id="UP000593567"/>
    </source>
</evidence>
<dbReference type="GO" id="GO:0030154">
    <property type="term" value="P:cell differentiation"/>
    <property type="evidence" value="ECO:0007669"/>
    <property type="project" value="TreeGrafter"/>
</dbReference>
<evidence type="ECO:0000256" key="1">
    <source>
        <dbReference type="ARBA" id="ARBA00004123"/>
    </source>
</evidence>
<accession>A0A7J7JTJ8</accession>
<dbReference type="CDD" id="cd20048">
    <property type="entry name" value="FH_FOXD4-like"/>
    <property type="match status" value="1"/>
</dbReference>
<dbReference type="InterPro" id="IPR001766">
    <property type="entry name" value="Fork_head_dom"/>
</dbReference>
<dbReference type="PANTHER" id="PTHR11829:SF402">
    <property type="entry name" value="FORK HEAD DOMAIN-CONTAINING PROTEIN FD3-RELATED"/>
    <property type="match status" value="1"/>
</dbReference>
<dbReference type="EMBL" id="VXIV02001923">
    <property type="protein sequence ID" value="KAF6028708.1"/>
    <property type="molecule type" value="Genomic_DNA"/>
</dbReference>
<sequence>MSICSEMFTMHQRVQGQCYSSLIDDVMYQSRKFNFSSSVTNPKLMETNLSVLSAKADVGFGSTLSTDEELNSTLESEKEIEIDIDDTSCNLSSQEMERVKEECRTNKHVKPPYSYIALITMAVLQSKEKKLTLSGICEFIMKRFPYYREKFPAWQNSIRHNLSLNDCFVKIPREPGNPGKGNYWTLDPASEDMFDNGSFLRRRKRYKRPVKGFVSSYTGSRQPEQTEYLPTFTFPLSPFILPSANQLRLPVPHFGMQPINLKTATSVSSQSNSSQLSPVRENSAMKSLLKEGKVAEPTKFSIENIINGHLEKSTSFLQQAPATDNQLLRVAAAGYPMLPFHWSTIERIRHQLGLPLGPSGIPHPWTS</sequence>
<evidence type="ECO:0000256" key="3">
    <source>
        <dbReference type="ARBA" id="ARBA00023125"/>
    </source>
</evidence>
<comment type="subcellular location">
    <subcellularLocation>
        <location evidence="1 6">Nucleus</location>
    </subcellularLocation>
</comment>
<dbReference type="PRINTS" id="PR00053">
    <property type="entry name" value="FORKHEAD"/>
</dbReference>
<dbReference type="GO" id="GO:0000978">
    <property type="term" value="F:RNA polymerase II cis-regulatory region sequence-specific DNA binding"/>
    <property type="evidence" value="ECO:0007669"/>
    <property type="project" value="TreeGrafter"/>
</dbReference>
<dbReference type="InterPro" id="IPR050211">
    <property type="entry name" value="FOX_domain-containing"/>
</dbReference>
<dbReference type="Pfam" id="PF00250">
    <property type="entry name" value="Forkhead"/>
    <property type="match status" value="1"/>
</dbReference>
<dbReference type="GO" id="GO:0005634">
    <property type="term" value="C:nucleus"/>
    <property type="evidence" value="ECO:0007669"/>
    <property type="project" value="UniProtKB-SubCell"/>
</dbReference>
<dbReference type="FunFam" id="1.10.10.10:FF:000016">
    <property type="entry name" value="Forkhead box protein I1"/>
    <property type="match status" value="1"/>
</dbReference>
<dbReference type="Proteomes" id="UP000593567">
    <property type="component" value="Unassembled WGS sequence"/>
</dbReference>
<evidence type="ECO:0000256" key="5">
    <source>
        <dbReference type="ARBA" id="ARBA00023242"/>
    </source>
</evidence>
<keyword evidence="3 6" id="KW-0238">DNA-binding</keyword>
<comment type="caution">
    <text evidence="8">The sequence shown here is derived from an EMBL/GenBank/DDBJ whole genome shotgun (WGS) entry which is preliminary data.</text>
</comment>
<gene>
    <name evidence="8" type="ORF">EB796_012988</name>
</gene>
<protein>
    <submittedName>
        <fullName evidence="8">FOXD3</fullName>
    </submittedName>
</protein>
<evidence type="ECO:0000256" key="6">
    <source>
        <dbReference type="PROSITE-ProRule" id="PRU00089"/>
    </source>
</evidence>
<name>A0A7J7JTJ8_BUGNE</name>
<feature type="DNA-binding region" description="Fork-head" evidence="6">
    <location>
        <begin position="110"/>
        <end position="204"/>
    </location>
</feature>